<feature type="transmembrane region" description="Helical" evidence="5">
    <location>
        <begin position="38"/>
        <end position="57"/>
    </location>
</feature>
<dbReference type="RefSeq" id="WP_248204811.1">
    <property type="nucleotide sequence ID" value="NZ_JALNMH010000002.1"/>
</dbReference>
<name>A0ABT0GDF7_9GAMM</name>
<evidence type="ECO:0000256" key="2">
    <source>
        <dbReference type="ARBA" id="ARBA00022692"/>
    </source>
</evidence>
<dbReference type="Pfam" id="PF03544">
    <property type="entry name" value="TonB_C"/>
    <property type="match status" value="1"/>
</dbReference>
<dbReference type="Proteomes" id="UP001431449">
    <property type="component" value="Unassembled WGS sequence"/>
</dbReference>
<comment type="caution">
    <text evidence="7">The sequence shown here is derived from an EMBL/GenBank/DDBJ whole genome shotgun (WGS) entry which is preliminary data.</text>
</comment>
<evidence type="ECO:0000256" key="4">
    <source>
        <dbReference type="ARBA" id="ARBA00023136"/>
    </source>
</evidence>
<dbReference type="NCBIfam" id="TIGR01352">
    <property type="entry name" value="tonB_Cterm"/>
    <property type="match status" value="1"/>
</dbReference>
<dbReference type="Pfam" id="PF05569">
    <property type="entry name" value="Peptidase_M56"/>
    <property type="match status" value="1"/>
</dbReference>
<evidence type="ECO:0000256" key="3">
    <source>
        <dbReference type="ARBA" id="ARBA00022989"/>
    </source>
</evidence>
<organism evidence="7 8">
    <name type="scientific">Pseudomarimonas salicorniae</name>
    <dbReference type="NCBI Taxonomy" id="2933270"/>
    <lineage>
        <taxon>Bacteria</taxon>
        <taxon>Pseudomonadati</taxon>
        <taxon>Pseudomonadota</taxon>
        <taxon>Gammaproteobacteria</taxon>
        <taxon>Lysobacterales</taxon>
        <taxon>Lysobacteraceae</taxon>
        <taxon>Pseudomarimonas</taxon>
    </lineage>
</organism>
<dbReference type="EMBL" id="JALNMH010000002">
    <property type="protein sequence ID" value="MCK7592593.1"/>
    <property type="molecule type" value="Genomic_DNA"/>
</dbReference>
<dbReference type="PANTHER" id="PTHR34978">
    <property type="entry name" value="POSSIBLE SENSOR-TRANSDUCER PROTEIN BLAR"/>
    <property type="match status" value="1"/>
</dbReference>
<gene>
    <name evidence="7" type="ORF">M0G41_02800</name>
</gene>
<evidence type="ECO:0000313" key="8">
    <source>
        <dbReference type="Proteomes" id="UP001431449"/>
    </source>
</evidence>
<dbReference type="PANTHER" id="PTHR34978:SF3">
    <property type="entry name" value="SLR0241 PROTEIN"/>
    <property type="match status" value="1"/>
</dbReference>
<evidence type="ECO:0000313" key="7">
    <source>
        <dbReference type="EMBL" id="MCK7592593.1"/>
    </source>
</evidence>
<comment type="subcellular location">
    <subcellularLocation>
        <location evidence="1">Membrane</location>
        <topology evidence="1">Single-pass membrane protein</topology>
    </subcellularLocation>
</comment>
<feature type="domain" description="TonB C-terminal" evidence="6">
    <location>
        <begin position="422"/>
        <end position="518"/>
    </location>
</feature>
<dbReference type="Gene3D" id="3.30.1150.10">
    <property type="match status" value="1"/>
</dbReference>
<evidence type="ECO:0000259" key="6">
    <source>
        <dbReference type="PROSITE" id="PS52015"/>
    </source>
</evidence>
<dbReference type="InterPro" id="IPR052173">
    <property type="entry name" value="Beta-lactam_resp_regulator"/>
</dbReference>
<keyword evidence="8" id="KW-1185">Reference proteome</keyword>
<sequence length="539" mass="57673">MGAELIAFLIEGTLATSAALLAVLALRRPMARTFGAGCLPLLWALVPLAQLAVWLPAPEKQATATWQILPAMALPAAVGTSLPAAPAGPSGSLLLALAWGLGGVLALIYFMLQQRRFRRRLGRLQVLDDGVLRAESSEVGPAVLGLVRPRIILPADFTQRFSEAEQALILAHERSHLRRGDVAANAIATALRCIYWFNPLVHYAAHRLRHDHELASDAEVVQRYPHARRQYADTLLNVQLAVPGLPVGCLWQSSHPLKERILMLSTVRNSPVRRRIGTSLVVALALCSAGMAWSNQPASRQDASLSAAPAPLQHALVEVDFDGQTYAPEVKFDPATGFSMGFDEPGRSWRASFAYDPEHAQFSSAVFEFNGQPATPVDLLALSRGEQVTTTAPNADSSLRLKAKVTPVEPADAAATKGSSPVAETGPTYRRLAPPTYPEAAIAAGQEGVVLLRVLVAADGRPERIEVERATLPGVFDAAAREAVAKWTFNPATRDGLAVSAWSQVPICFSLDESSSQPACAGDSGALDAIHLRPTQPKT</sequence>
<dbReference type="InterPro" id="IPR037682">
    <property type="entry name" value="TonB_C"/>
</dbReference>
<dbReference type="SUPFAM" id="SSF74653">
    <property type="entry name" value="TolA/TonB C-terminal domain"/>
    <property type="match status" value="1"/>
</dbReference>
<dbReference type="CDD" id="cd07341">
    <property type="entry name" value="M56_BlaR1_MecR1_like"/>
    <property type="match status" value="1"/>
</dbReference>
<keyword evidence="2 5" id="KW-0812">Transmembrane</keyword>
<dbReference type="PROSITE" id="PS52015">
    <property type="entry name" value="TONB_CTD"/>
    <property type="match status" value="1"/>
</dbReference>
<proteinExistence type="predicted"/>
<evidence type="ECO:0000256" key="5">
    <source>
        <dbReference type="SAM" id="Phobius"/>
    </source>
</evidence>
<keyword evidence="3 5" id="KW-1133">Transmembrane helix</keyword>
<keyword evidence="4 5" id="KW-0472">Membrane</keyword>
<protein>
    <submittedName>
        <fullName evidence="7">TonB family protein</fullName>
    </submittedName>
</protein>
<dbReference type="InterPro" id="IPR008756">
    <property type="entry name" value="Peptidase_M56"/>
</dbReference>
<dbReference type="InterPro" id="IPR006260">
    <property type="entry name" value="TonB/TolA_C"/>
</dbReference>
<reference evidence="7" key="1">
    <citation type="submission" date="2022-04" db="EMBL/GenBank/DDBJ databases">
        <title>Lysobacter sp. CAU 1642 isolated from sea sand.</title>
        <authorList>
            <person name="Kim W."/>
        </authorList>
    </citation>
    <scope>NUCLEOTIDE SEQUENCE</scope>
    <source>
        <strain evidence="7">CAU 1642</strain>
    </source>
</reference>
<feature type="transmembrane region" description="Helical" evidence="5">
    <location>
        <begin position="276"/>
        <end position="294"/>
    </location>
</feature>
<accession>A0ABT0GDF7</accession>
<evidence type="ECO:0000256" key="1">
    <source>
        <dbReference type="ARBA" id="ARBA00004167"/>
    </source>
</evidence>
<feature type="transmembrane region" description="Helical" evidence="5">
    <location>
        <begin position="93"/>
        <end position="112"/>
    </location>
</feature>
<feature type="transmembrane region" description="Helical" evidence="5">
    <location>
        <begin position="6"/>
        <end position="26"/>
    </location>
</feature>